<accession>A0ABN2SHT7</accession>
<name>A0ABN2SHT7_9ACTN</name>
<protein>
    <submittedName>
        <fullName evidence="2">DUF4389 domain-containing protein</fullName>
    </submittedName>
</protein>
<organism evidence="2 3">
    <name type="scientific">Catenulispora subtropica</name>
    <dbReference type="NCBI Taxonomy" id="450798"/>
    <lineage>
        <taxon>Bacteria</taxon>
        <taxon>Bacillati</taxon>
        <taxon>Actinomycetota</taxon>
        <taxon>Actinomycetes</taxon>
        <taxon>Catenulisporales</taxon>
        <taxon>Catenulisporaceae</taxon>
        <taxon>Catenulispora</taxon>
    </lineage>
</organism>
<dbReference type="Proteomes" id="UP001499854">
    <property type="component" value="Unassembled WGS sequence"/>
</dbReference>
<comment type="caution">
    <text evidence="2">The sequence shown here is derived from an EMBL/GenBank/DDBJ whole genome shotgun (WGS) entry which is preliminary data.</text>
</comment>
<keyword evidence="3" id="KW-1185">Reference proteome</keyword>
<dbReference type="RefSeq" id="WP_344660191.1">
    <property type="nucleotide sequence ID" value="NZ_BAAAQM010000038.1"/>
</dbReference>
<feature type="transmembrane region" description="Helical" evidence="1">
    <location>
        <begin position="43"/>
        <end position="65"/>
    </location>
</feature>
<gene>
    <name evidence="2" type="ORF">GCM10009838_56770</name>
</gene>
<keyword evidence="1" id="KW-0812">Transmembrane</keyword>
<dbReference type="InterPro" id="IPR025498">
    <property type="entry name" value="DUF4389"/>
</dbReference>
<dbReference type="EMBL" id="BAAAQM010000038">
    <property type="protein sequence ID" value="GAA1986790.1"/>
    <property type="molecule type" value="Genomic_DNA"/>
</dbReference>
<evidence type="ECO:0000313" key="2">
    <source>
        <dbReference type="EMBL" id="GAA1986790.1"/>
    </source>
</evidence>
<feature type="transmembrane region" description="Helical" evidence="1">
    <location>
        <begin position="159"/>
        <end position="181"/>
    </location>
</feature>
<evidence type="ECO:0000256" key="1">
    <source>
        <dbReference type="SAM" id="Phobius"/>
    </source>
</evidence>
<reference evidence="2 3" key="1">
    <citation type="journal article" date="2019" name="Int. J. Syst. Evol. Microbiol.">
        <title>The Global Catalogue of Microorganisms (GCM) 10K type strain sequencing project: providing services to taxonomists for standard genome sequencing and annotation.</title>
        <authorList>
            <consortium name="The Broad Institute Genomics Platform"/>
            <consortium name="The Broad Institute Genome Sequencing Center for Infectious Disease"/>
            <person name="Wu L."/>
            <person name="Ma J."/>
        </authorList>
    </citation>
    <scope>NUCLEOTIDE SEQUENCE [LARGE SCALE GENOMIC DNA]</scope>
    <source>
        <strain evidence="2 3">JCM 16013</strain>
    </source>
</reference>
<keyword evidence="1" id="KW-0472">Membrane</keyword>
<sequence length="223" mass="25335">MDDEREAAAVRRTTPVRVEGDLEQPLSRWLWLAKWLLALPHYIILWVLWIAYFLLSAVALVAILATGRYPRGIFDFNVGVLRWTWRVAFYSYGALATDRYPPFSLADDPDYPARLEIAFPGELSRGKALVKWWLLAIPHYLIVAVFLGGMHFGPTWPDAGLLGAAVLVAGFAVLFTARYPLGLFDFVMGINRWVLRVAAYASLMTDEYPPFRLDMGAREPQDR</sequence>
<dbReference type="Pfam" id="PF14333">
    <property type="entry name" value="DUF4389"/>
    <property type="match status" value="2"/>
</dbReference>
<feature type="transmembrane region" description="Helical" evidence="1">
    <location>
        <begin position="132"/>
        <end position="153"/>
    </location>
</feature>
<proteinExistence type="predicted"/>
<evidence type="ECO:0000313" key="3">
    <source>
        <dbReference type="Proteomes" id="UP001499854"/>
    </source>
</evidence>
<keyword evidence="1" id="KW-1133">Transmembrane helix</keyword>